<dbReference type="OrthoDB" id="657976at2"/>
<dbReference type="KEGG" id="scn:Solca_1569"/>
<accession>H8KTR7</accession>
<evidence type="ECO:0000256" key="2">
    <source>
        <dbReference type="SAM" id="SignalP"/>
    </source>
</evidence>
<gene>
    <name evidence="3" type="ordered locus">Solca_1569</name>
</gene>
<organism evidence="3 4">
    <name type="scientific">Solitalea canadensis (strain ATCC 29591 / DSM 3403 / JCM 21819 / LMG 8368 / NBRC 15130 / NCIMB 12057 / USAM 9D)</name>
    <name type="common">Flexibacter canadensis</name>
    <dbReference type="NCBI Taxonomy" id="929556"/>
    <lineage>
        <taxon>Bacteria</taxon>
        <taxon>Pseudomonadati</taxon>
        <taxon>Bacteroidota</taxon>
        <taxon>Sphingobacteriia</taxon>
        <taxon>Sphingobacteriales</taxon>
        <taxon>Sphingobacteriaceae</taxon>
        <taxon>Solitalea</taxon>
    </lineage>
</organism>
<keyword evidence="1" id="KW-0175">Coiled coil</keyword>
<reference evidence="3" key="1">
    <citation type="submission" date="2012-02" db="EMBL/GenBank/DDBJ databases">
        <title>The complete genome of Solitalea canadensis DSM 3403.</title>
        <authorList>
            <consortium name="US DOE Joint Genome Institute (JGI-PGF)"/>
            <person name="Lucas S."/>
            <person name="Copeland A."/>
            <person name="Lapidus A."/>
            <person name="Glavina del Rio T."/>
            <person name="Dalin E."/>
            <person name="Tice H."/>
            <person name="Bruce D."/>
            <person name="Goodwin L."/>
            <person name="Pitluck S."/>
            <person name="Peters L."/>
            <person name="Ovchinnikova G."/>
            <person name="Lu M."/>
            <person name="Kyrpides N."/>
            <person name="Mavromatis K."/>
            <person name="Ivanova N."/>
            <person name="Brettin T."/>
            <person name="Detter J.C."/>
            <person name="Han C."/>
            <person name="Larimer F."/>
            <person name="Land M."/>
            <person name="Hauser L."/>
            <person name="Markowitz V."/>
            <person name="Cheng J.-F."/>
            <person name="Hugenholtz P."/>
            <person name="Woyke T."/>
            <person name="Wu D."/>
            <person name="Spring S."/>
            <person name="Schroeder M."/>
            <person name="Kopitz M."/>
            <person name="Brambilla E."/>
            <person name="Klenk H.-P."/>
            <person name="Eisen J.A."/>
        </authorList>
    </citation>
    <scope>NUCLEOTIDE SEQUENCE</scope>
    <source>
        <strain evidence="3">DSM 3403</strain>
    </source>
</reference>
<evidence type="ECO:0000313" key="4">
    <source>
        <dbReference type="Proteomes" id="UP000007590"/>
    </source>
</evidence>
<evidence type="ECO:0000256" key="1">
    <source>
        <dbReference type="SAM" id="Coils"/>
    </source>
</evidence>
<dbReference type="AlphaFoldDB" id="H8KTR7"/>
<name>H8KTR7_SOLCM</name>
<dbReference type="EMBL" id="CP003349">
    <property type="protein sequence ID" value="AFD06642.1"/>
    <property type="molecule type" value="Genomic_DNA"/>
</dbReference>
<sequence>MKVKTILSLLITFFVANNLYAQQDYILPNLIRNSYMDILDGSKPAGYSTYGNVVIEAVHPFTKGFEGISAATKPANAALTVDDATAMNPYWFGVYNKGGRIARGGLADGWNAFTGGNILKITGDNAGGSTSVFFPFERNVLIRKVRFRAWVKIVKGEFVGFGNDSGLSSTYWGTTFTKQTTDQALDKWYFIDMIIQPSQNTSLNGLVFSMGIKGSPDFEVYLALPHLSIEGANAWLPSVTDMISRNGLTILPQNGYVGIGTKTPKEELSVNGKIRAKEIKVENTNWPDYVFTLSYNLPSLQETEQHIKEKGHLPGIPSAEEVKNNGVDLGEMNAKLLQKIEELTLHLIRLEKQNGQQQKAIEVLQSKIKK</sequence>
<evidence type="ECO:0000313" key="3">
    <source>
        <dbReference type="EMBL" id="AFD06642.1"/>
    </source>
</evidence>
<dbReference type="eggNOG" id="COG5295">
    <property type="taxonomic scope" value="Bacteria"/>
</dbReference>
<dbReference type="HOGENOM" id="CLU_747816_0_0_10"/>
<feature type="coiled-coil region" evidence="1">
    <location>
        <begin position="333"/>
        <end position="367"/>
    </location>
</feature>
<keyword evidence="2" id="KW-0732">Signal</keyword>
<protein>
    <submittedName>
        <fullName evidence="3">Uncharacterized protein</fullName>
    </submittedName>
</protein>
<keyword evidence="4" id="KW-1185">Reference proteome</keyword>
<dbReference type="STRING" id="929556.Solca_1569"/>
<feature type="signal peptide" evidence="2">
    <location>
        <begin position="1"/>
        <end position="21"/>
    </location>
</feature>
<feature type="chain" id="PRO_5003613894" evidence="2">
    <location>
        <begin position="22"/>
        <end position="370"/>
    </location>
</feature>
<proteinExistence type="predicted"/>
<dbReference type="Proteomes" id="UP000007590">
    <property type="component" value="Chromosome"/>
</dbReference>
<dbReference type="RefSeq" id="WP_014679869.1">
    <property type="nucleotide sequence ID" value="NC_017770.1"/>
</dbReference>